<evidence type="ECO:0000313" key="11">
    <source>
        <dbReference type="EnsemblMetazoa" id="tetur02g03910.1"/>
    </source>
</evidence>
<reference evidence="12" key="1">
    <citation type="submission" date="2011-08" db="EMBL/GenBank/DDBJ databases">
        <authorList>
            <person name="Rombauts S."/>
        </authorList>
    </citation>
    <scope>NUCLEOTIDE SEQUENCE</scope>
    <source>
        <strain evidence="12">London</strain>
    </source>
</reference>
<keyword evidence="5 9" id="KW-1133">Transmembrane helix</keyword>
<feature type="transmembrane region" description="Helical" evidence="9">
    <location>
        <begin position="215"/>
        <end position="236"/>
    </location>
</feature>
<protein>
    <recommendedName>
        <fullName evidence="10">G-protein coupled receptors family 1 profile domain-containing protein</fullName>
    </recommendedName>
</protein>
<name>T1JVA6_TETUR</name>
<gene>
    <name evidence="11" type="primary">107370867</name>
</gene>
<dbReference type="EMBL" id="CAEY01000792">
    <property type="status" value="NOT_ANNOTATED_CDS"/>
    <property type="molecule type" value="Genomic_DNA"/>
</dbReference>
<reference evidence="11" key="2">
    <citation type="submission" date="2015-06" db="UniProtKB">
        <authorList>
            <consortium name="EnsemblMetazoa"/>
        </authorList>
    </citation>
    <scope>IDENTIFICATION</scope>
</reference>
<dbReference type="OrthoDB" id="6508212at2759"/>
<dbReference type="GO" id="GO:0005886">
    <property type="term" value="C:plasma membrane"/>
    <property type="evidence" value="ECO:0007669"/>
    <property type="project" value="UniProtKB-SubCell"/>
</dbReference>
<feature type="transmembrane region" description="Helical" evidence="9">
    <location>
        <begin position="414"/>
        <end position="433"/>
    </location>
</feature>
<dbReference type="eggNOG" id="KOG3656">
    <property type="taxonomic scope" value="Eukaryota"/>
</dbReference>
<dbReference type="AlphaFoldDB" id="T1JVA6"/>
<evidence type="ECO:0000256" key="5">
    <source>
        <dbReference type="ARBA" id="ARBA00022989"/>
    </source>
</evidence>
<feature type="transmembrane region" description="Helical" evidence="9">
    <location>
        <begin position="379"/>
        <end position="402"/>
    </location>
</feature>
<dbReference type="KEGG" id="tut:107370867"/>
<dbReference type="PANTHER" id="PTHR24241:SF59">
    <property type="entry name" value="ADIPOKINETIC HORMONE RECEPTOR, ISOFORM C"/>
    <property type="match status" value="1"/>
</dbReference>
<dbReference type="PRINTS" id="PR00237">
    <property type="entry name" value="GPCRRHODOPSN"/>
</dbReference>
<keyword evidence="8" id="KW-0297">G-protein coupled receptor</keyword>
<evidence type="ECO:0000259" key="10">
    <source>
        <dbReference type="PROSITE" id="PS50262"/>
    </source>
</evidence>
<evidence type="ECO:0000256" key="1">
    <source>
        <dbReference type="ARBA" id="ARBA00004651"/>
    </source>
</evidence>
<dbReference type="Gene3D" id="1.20.1070.10">
    <property type="entry name" value="Rhodopsin 7-helix transmembrane proteins"/>
    <property type="match status" value="1"/>
</dbReference>
<feature type="transmembrane region" description="Helical" evidence="9">
    <location>
        <begin position="134"/>
        <end position="159"/>
    </location>
</feature>
<dbReference type="EnsemblMetazoa" id="tetur02g03910.1">
    <property type="protein sequence ID" value="tetur02g03910.1"/>
    <property type="gene ID" value="tetur02g03910"/>
</dbReference>
<feature type="domain" description="G-protein coupled receptors family 1 profile" evidence="10">
    <location>
        <begin position="113"/>
        <end position="433"/>
    </location>
</feature>
<evidence type="ECO:0000256" key="4">
    <source>
        <dbReference type="ARBA" id="ARBA00022692"/>
    </source>
</evidence>
<dbReference type="GO" id="GO:0004930">
    <property type="term" value="F:G protein-coupled receptor activity"/>
    <property type="evidence" value="ECO:0007669"/>
    <property type="project" value="UniProtKB-KW"/>
</dbReference>
<dbReference type="GO" id="GO:0032870">
    <property type="term" value="P:cellular response to hormone stimulus"/>
    <property type="evidence" value="ECO:0007669"/>
    <property type="project" value="TreeGrafter"/>
</dbReference>
<dbReference type="Pfam" id="PF00001">
    <property type="entry name" value="7tm_1"/>
    <property type="match status" value="1"/>
</dbReference>
<dbReference type="GO" id="GO:0042277">
    <property type="term" value="F:peptide binding"/>
    <property type="evidence" value="ECO:0007669"/>
    <property type="project" value="TreeGrafter"/>
</dbReference>
<sequence length="442" mass="49828">MDNNDIMMMLTNSSVYLLGYIRDENKVSNNVEPSGLDSILTNDPTVHLTSSISSSGLSTSSSASVAIESKLVPDIDLSTLNGSTILTQYSDLNQLNVLEVTSYLCLFFLGAPANLIVFYNIFKTSAYKRTRNEFLLSNLVIADSIVTCLMIPSEILWRFSITWIYGSIACKIFQFYRALGIYSSSSILVCISIDRFIAVIYPFKYTSCAPLVHKCVFTAWIISVTASLPQMVLFNVQAHPELNNYYQCVDFHSFGEEWHRKLYNIFSLCVVYVIPLLIIIICYTGICIKLFANSRCLGNVKAALDDCWNNLSSIEPASSSSSSSLNHNHVTQSHHHYQQPHRSTASYTRETESLEILPAPESSLTAKRQKIQSRVLKEAFIIILAFIICWSPYVIAVIWYQIDPNSARQINENLQAILFMFAVSNSCVNPYIYGKSFVFRNF</sequence>
<dbReference type="OMA" id="THSFRAD"/>
<evidence type="ECO:0000256" key="2">
    <source>
        <dbReference type="ARBA" id="ARBA00010663"/>
    </source>
</evidence>
<keyword evidence="3" id="KW-1003">Cell membrane</keyword>
<evidence type="ECO:0000256" key="8">
    <source>
        <dbReference type="RuleBase" id="RU000688"/>
    </source>
</evidence>
<evidence type="ECO:0000256" key="9">
    <source>
        <dbReference type="SAM" id="Phobius"/>
    </source>
</evidence>
<comment type="similarity">
    <text evidence="2 8">Belongs to the G-protein coupled receptor 1 family.</text>
</comment>
<dbReference type="PROSITE" id="PS50262">
    <property type="entry name" value="G_PROTEIN_RECEP_F1_2"/>
    <property type="match status" value="1"/>
</dbReference>
<comment type="subcellular location">
    <subcellularLocation>
        <location evidence="1">Cell membrane</location>
        <topology evidence="1">Multi-pass membrane protein</topology>
    </subcellularLocation>
</comment>
<evidence type="ECO:0000256" key="3">
    <source>
        <dbReference type="ARBA" id="ARBA00022475"/>
    </source>
</evidence>
<dbReference type="InterPro" id="IPR017452">
    <property type="entry name" value="GPCR_Rhodpsn_7TM"/>
</dbReference>
<feature type="transmembrane region" description="Helical" evidence="9">
    <location>
        <begin position="265"/>
        <end position="292"/>
    </location>
</feature>
<keyword evidence="12" id="KW-1185">Reference proteome</keyword>
<evidence type="ECO:0000256" key="7">
    <source>
        <dbReference type="ARBA" id="ARBA00023170"/>
    </source>
</evidence>
<dbReference type="PROSITE" id="PS00237">
    <property type="entry name" value="G_PROTEIN_RECEP_F1_1"/>
    <property type="match status" value="1"/>
</dbReference>
<dbReference type="SUPFAM" id="SSF81321">
    <property type="entry name" value="Family A G protein-coupled receptor-like"/>
    <property type="match status" value="1"/>
</dbReference>
<keyword evidence="6 9" id="KW-0472">Membrane</keyword>
<dbReference type="Proteomes" id="UP000015104">
    <property type="component" value="Unassembled WGS sequence"/>
</dbReference>
<dbReference type="HOGENOM" id="CLU_009579_15_7_1"/>
<dbReference type="InterPro" id="IPR000276">
    <property type="entry name" value="GPCR_Rhodpsn"/>
</dbReference>
<organism evidence="11 12">
    <name type="scientific">Tetranychus urticae</name>
    <name type="common">Two-spotted spider mite</name>
    <dbReference type="NCBI Taxonomy" id="32264"/>
    <lineage>
        <taxon>Eukaryota</taxon>
        <taxon>Metazoa</taxon>
        <taxon>Ecdysozoa</taxon>
        <taxon>Arthropoda</taxon>
        <taxon>Chelicerata</taxon>
        <taxon>Arachnida</taxon>
        <taxon>Acari</taxon>
        <taxon>Acariformes</taxon>
        <taxon>Trombidiformes</taxon>
        <taxon>Prostigmata</taxon>
        <taxon>Eleutherengona</taxon>
        <taxon>Raphignathae</taxon>
        <taxon>Tetranychoidea</taxon>
        <taxon>Tetranychidae</taxon>
        <taxon>Tetranychus</taxon>
    </lineage>
</organism>
<keyword evidence="4 8" id="KW-0812">Transmembrane</keyword>
<feature type="transmembrane region" description="Helical" evidence="9">
    <location>
        <begin position="100"/>
        <end position="122"/>
    </location>
</feature>
<keyword evidence="7 8" id="KW-0675">Receptor</keyword>
<proteinExistence type="inferred from homology"/>
<keyword evidence="8" id="KW-0807">Transducer</keyword>
<dbReference type="STRING" id="32264.T1JVA6"/>
<feature type="transmembrane region" description="Helical" evidence="9">
    <location>
        <begin position="179"/>
        <end position="203"/>
    </location>
</feature>
<evidence type="ECO:0000313" key="12">
    <source>
        <dbReference type="Proteomes" id="UP000015104"/>
    </source>
</evidence>
<dbReference type="PANTHER" id="PTHR24241">
    <property type="entry name" value="NEUROPEPTIDE RECEPTOR-RELATED G-PROTEIN COUPLED RECEPTOR"/>
    <property type="match status" value="1"/>
</dbReference>
<evidence type="ECO:0000256" key="6">
    <source>
        <dbReference type="ARBA" id="ARBA00023136"/>
    </source>
</evidence>
<accession>T1JVA6</accession>